<reference evidence="1 2" key="1">
    <citation type="submission" date="2018-03" db="EMBL/GenBank/DDBJ databases">
        <title>Genomic Encyclopedia of Archaeal and Bacterial Type Strains, Phase II (KMG-II): from individual species to whole genera.</title>
        <authorList>
            <person name="Goeker M."/>
        </authorList>
    </citation>
    <scope>NUCLEOTIDE SEQUENCE [LARGE SCALE GENOMIC DNA]</scope>
    <source>
        <strain evidence="1 2">DSM 24859</strain>
    </source>
</reference>
<evidence type="ECO:0000313" key="2">
    <source>
        <dbReference type="Proteomes" id="UP000240971"/>
    </source>
</evidence>
<dbReference type="AlphaFoldDB" id="A0A2P8HDL6"/>
<proteinExistence type="predicted"/>
<dbReference type="Proteomes" id="UP000240971">
    <property type="component" value="Unassembled WGS sequence"/>
</dbReference>
<comment type="caution">
    <text evidence="1">The sequence shown here is derived from an EMBL/GenBank/DDBJ whole genome shotgun (WGS) entry which is preliminary data.</text>
</comment>
<accession>A0A2P8HDL6</accession>
<gene>
    <name evidence="1" type="ORF">CLV51_106169</name>
</gene>
<name>A0A2P8HDL6_CHINA</name>
<organism evidence="1 2">
    <name type="scientific">Chitinophaga niastensis</name>
    <dbReference type="NCBI Taxonomy" id="536980"/>
    <lineage>
        <taxon>Bacteria</taxon>
        <taxon>Pseudomonadati</taxon>
        <taxon>Bacteroidota</taxon>
        <taxon>Chitinophagia</taxon>
        <taxon>Chitinophagales</taxon>
        <taxon>Chitinophagaceae</taxon>
        <taxon>Chitinophaga</taxon>
    </lineage>
</organism>
<protein>
    <submittedName>
        <fullName evidence="1">Uncharacterized protein</fullName>
    </submittedName>
</protein>
<evidence type="ECO:0000313" key="1">
    <source>
        <dbReference type="EMBL" id="PSL44303.1"/>
    </source>
</evidence>
<dbReference type="RefSeq" id="WP_106530585.1">
    <property type="nucleotide sequence ID" value="NZ_PYAW01000006.1"/>
</dbReference>
<dbReference type="EMBL" id="PYAW01000006">
    <property type="protein sequence ID" value="PSL44303.1"/>
    <property type="molecule type" value="Genomic_DNA"/>
</dbReference>
<sequence>MYRFKDLIYITLTAEERNELIVLSEKLIKNPYTLIDFDTNQLQATFSYDSYWVLHDVSFIKGKKVIFTGMSVMAKQKDIITYLQKCRDENDFRTLRILPFENKEKLYYIDEDGNVLLYA</sequence>
<keyword evidence="2" id="KW-1185">Reference proteome</keyword>